<dbReference type="EnsemblPlants" id="AET1Gv20537800.33">
    <property type="protein sequence ID" value="AET1Gv20537800.33"/>
    <property type="gene ID" value="AET1Gv20537800"/>
</dbReference>
<protein>
    <submittedName>
        <fullName evidence="1">Uncharacterized protein</fullName>
    </submittedName>
</protein>
<reference evidence="2" key="2">
    <citation type="journal article" date="2017" name="Nat. Plants">
        <title>The Aegilops tauschii genome reveals multiple impacts of transposons.</title>
        <authorList>
            <person name="Zhao G."/>
            <person name="Zou C."/>
            <person name="Li K."/>
            <person name="Wang K."/>
            <person name="Li T."/>
            <person name="Gao L."/>
            <person name="Zhang X."/>
            <person name="Wang H."/>
            <person name="Yang Z."/>
            <person name="Liu X."/>
            <person name="Jiang W."/>
            <person name="Mao L."/>
            <person name="Kong X."/>
            <person name="Jiao Y."/>
            <person name="Jia J."/>
        </authorList>
    </citation>
    <scope>NUCLEOTIDE SEQUENCE [LARGE SCALE GENOMIC DNA]</scope>
    <source>
        <strain evidence="2">cv. AL8/78</strain>
    </source>
</reference>
<dbReference type="Proteomes" id="UP000015105">
    <property type="component" value="Chromosome 1D"/>
</dbReference>
<reference evidence="1" key="5">
    <citation type="journal article" date="2021" name="G3 (Bethesda)">
        <title>Aegilops tauschii genome assembly Aet v5.0 features greater sequence contiguity and improved annotation.</title>
        <authorList>
            <person name="Wang L."/>
            <person name="Zhu T."/>
            <person name="Rodriguez J.C."/>
            <person name="Deal K.R."/>
            <person name="Dubcovsky J."/>
            <person name="McGuire P.E."/>
            <person name="Lux T."/>
            <person name="Spannagl M."/>
            <person name="Mayer K.F.X."/>
            <person name="Baldrich P."/>
            <person name="Meyers B.C."/>
            <person name="Huo N."/>
            <person name="Gu Y.Q."/>
            <person name="Zhou H."/>
            <person name="Devos K.M."/>
            <person name="Bennetzen J.L."/>
            <person name="Unver T."/>
            <person name="Budak H."/>
            <person name="Gulick P.J."/>
            <person name="Galiba G."/>
            <person name="Kalapos B."/>
            <person name="Nelson D.R."/>
            <person name="Li P."/>
            <person name="You F.M."/>
            <person name="Luo M.C."/>
            <person name="Dvorak J."/>
        </authorList>
    </citation>
    <scope>NUCLEOTIDE SEQUENCE [LARGE SCALE GENOMIC DNA]</scope>
    <source>
        <strain evidence="1">cv. AL8/78</strain>
    </source>
</reference>
<name>A0A452YUK2_AEGTS</name>
<reference evidence="2" key="1">
    <citation type="journal article" date="2014" name="Science">
        <title>Ancient hybridizations among the ancestral genomes of bread wheat.</title>
        <authorList>
            <consortium name="International Wheat Genome Sequencing Consortium,"/>
            <person name="Marcussen T."/>
            <person name="Sandve S.R."/>
            <person name="Heier L."/>
            <person name="Spannagl M."/>
            <person name="Pfeifer M."/>
            <person name="Jakobsen K.S."/>
            <person name="Wulff B.B."/>
            <person name="Steuernagel B."/>
            <person name="Mayer K.F."/>
            <person name="Olsen O.A."/>
        </authorList>
    </citation>
    <scope>NUCLEOTIDE SEQUENCE [LARGE SCALE GENOMIC DNA]</scope>
    <source>
        <strain evidence="2">cv. AL8/78</strain>
    </source>
</reference>
<accession>A0A452YUK2</accession>
<evidence type="ECO:0000313" key="2">
    <source>
        <dbReference type="Proteomes" id="UP000015105"/>
    </source>
</evidence>
<evidence type="ECO:0000313" key="1">
    <source>
        <dbReference type="EnsemblPlants" id="AET1Gv20537800.33"/>
    </source>
</evidence>
<organism evidence="1 2">
    <name type="scientific">Aegilops tauschii subsp. strangulata</name>
    <name type="common">Goatgrass</name>
    <dbReference type="NCBI Taxonomy" id="200361"/>
    <lineage>
        <taxon>Eukaryota</taxon>
        <taxon>Viridiplantae</taxon>
        <taxon>Streptophyta</taxon>
        <taxon>Embryophyta</taxon>
        <taxon>Tracheophyta</taxon>
        <taxon>Spermatophyta</taxon>
        <taxon>Magnoliopsida</taxon>
        <taxon>Liliopsida</taxon>
        <taxon>Poales</taxon>
        <taxon>Poaceae</taxon>
        <taxon>BOP clade</taxon>
        <taxon>Pooideae</taxon>
        <taxon>Triticodae</taxon>
        <taxon>Triticeae</taxon>
        <taxon>Triticinae</taxon>
        <taxon>Aegilops</taxon>
    </lineage>
</organism>
<reference evidence="1" key="3">
    <citation type="journal article" date="2017" name="Nature">
        <title>Genome sequence of the progenitor of the wheat D genome Aegilops tauschii.</title>
        <authorList>
            <person name="Luo M.C."/>
            <person name="Gu Y.Q."/>
            <person name="Puiu D."/>
            <person name="Wang H."/>
            <person name="Twardziok S.O."/>
            <person name="Deal K.R."/>
            <person name="Huo N."/>
            <person name="Zhu T."/>
            <person name="Wang L."/>
            <person name="Wang Y."/>
            <person name="McGuire P.E."/>
            <person name="Liu S."/>
            <person name="Long H."/>
            <person name="Ramasamy R.K."/>
            <person name="Rodriguez J.C."/>
            <person name="Van S.L."/>
            <person name="Yuan L."/>
            <person name="Wang Z."/>
            <person name="Xia Z."/>
            <person name="Xiao L."/>
            <person name="Anderson O.D."/>
            <person name="Ouyang S."/>
            <person name="Liang Y."/>
            <person name="Zimin A.V."/>
            <person name="Pertea G."/>
            <person name="Qi P."/>
            <person name="Bennetzen J.L."/>
            <person name="Dai X."/>
            <person name="Dawson M.W."/>
            <person name="Muller H.G."/>
            <person name="Kugler K."/>
            <person name="Rivarola-Duarte L."/>
            <person name="Spannagl M."/>
            <person name="Mayer K.F.X."/>
            <person name="Lu F.H."/>
            <person name="Bevan M.W."/>
            <person name="Leroy P."/>
            <person name="Li P."/>
            <person name="You F.M."/>
            <person name="Sun Q."/>
            <person name="Liu Z."/>
            <person name="Lyons E."/>
            <person name="Wicker T."/>
            <person name="Salzberg S.L."/>
            <person name="Devos K.M."/>
            <person name="Dvorak J."/>
        </authorList>
    </citation>
    <scope>NUCLEOTIDE SEQUENCE [LARGE SCALE GENOMIC DNA]</scope>
    <source>
        <strain evidence="1">cv. AL8/78</strain>
    </source>
</reference>
<sequence>MGMPIILKKDNVFLPTPMVKMQGLNHETPITCLIVICPCYKELFAAA</sequence>
<proteinExistence type="predicted"/>
<keyword evidence="2" id="KW-1185">Reference proteome</keyword>
<dbReference type="AlphaFoldDB" id="A0A452YUK2"/>
<dbReference type="Gramene" id="AET1Gv20537800.33">
    <property type="protein sequence ID" value="AET1Gv20537800.33"/>
    <property type="gene ID" value="AET1Gv20537800"/>
</dbReference>
<reference evidence="1" key="4">
    <citation type="submission" date="2019-03" db="UniProtKB">
        <authorList>
            <consortium name="EnsemblPlants"/>
        </authorList>
    </citation>
    <scope>IDENTIFICATION</scope>
</reference>